<reference evidence="4" key="1">
    <citation type="submission" date="2022-03" db="EMBL/GenBank/DDBJ databases">
        <authorList>
            <person name="Martin H S."/>
        </authorList>
    </citation>
    <scope>NUCLEOTIDE SEQUENCE</scope>
</reference>
<dbReference type="Proteomes" id="UP000837857">
    <property type="component" value="Chromosome 2"/>
</dbReference>
<feature type="transmembrane region" description="Helical" evidence="2">
    <location>
        <begin position="326"/>
        <end position="345"/>
    </location>
</feature>
<feature type="transmembrane region" description="Helical" evidence="2">
    <location>
        <begin position="21"/>
        <end position="47"/>
    </location>
</feature>
<protein>
    <recommendedName>
        <fullName evidence="3">Major facilitator superfamily (MFS) profile domain-containing protein</fullName>
    </recommendedName>
</protein>
<proteinExistence type="predicted"/>
<feature type="transmembrane region" description="Helical" evidence="2">
    <location>
        <begin position="283"/>
        <end position="306"/>
    </location>
</feature>
<dbReference type="PANTHER" id="PTHR11360:SF309">
    <property type="entry name" value="MONOCARBOXYLATE TRANSPORTER 7-LIKE PROTEIN"/>
    <property type="match status" value="1"/>
</dbReference>
<accession>A0ABN8I9Z4</accession>
<dbReference type="SUPFAM" id="SSF103473">
    <property type="entry name" value="MFS general substrate transporter"/>
    <property type="match status" value="1"/>
</dbReference>
<feature type="transmembrane region" description="Helical" evidence="2">
    <location>
        <begin position="411"/>
        <end position="431"/>
    </location>
</feature>
<keyword evidence="5" id="KW-1185">Reference proteome</keyword>
<feature type="transmembrane region" description="Helical" evidence="2">
    <location>
        <begin position="114"/>
        <end position="135"/>
    </location>
</feature>
<evidence type="ECO:0000256" key="1">
    <source>
        <dbReference type="ARBA" id="ARBA00004141"/>
    </source>
</evidence>
<dbReference type="InterPro" id="IPR011701">
    <property type="entry name" value="MFS"/>
</dbReference>
<keyword evidence="2" id="KW-1133">Transmembrane helix</keyword>
<feature type="transmembrane region" description="Helical" evidence="2">
    <location>
        <begin position="91"/>
        <end position="108"/>
    </location>
</feature>
<feature type="transmembrane region" description="Helical" evidence="2">
    <location>
        <begin position="443"/>
        <end position="464"/>
    </location>
</feature>
<keyword evidence="2" id="KW-0472">Membrane</keyword>
<feature type="domain" description="Major facilitator superfamily (MFS) profile" evidence="3">
    <location>
        <begin position="21"/>
        <end position="466"/>
    </location>
</feature>
<feature type="transmembrane region" description="Helical" evidence="2">
    <location>
        <begin position="59"/>
        <end position="79"/>
    </location>
</feature>
<dbReference type="PROSITE" id="PS50850">
    <property type="entry name" value="MFS"/>
    <property type="match status" value="1"/>
</dbReference>
<feature type="non-terminal residue" evidence="4">
    <location>
        <position position="481"/>
    </location>
</feature>
<evidence type="ECO:0000313" key="5">
    <source>
        <dbReference type="Proteomes" id="UP000837857"/>
    </source>
</evidence>
<gene>
    <name evidence="4" type="ORF">IPOD504_LOCUS7656</name>
</gene>
<dbReference type="InterPro" id="IPR050327">
    <property type="entry name" value="Proton-linked_MCT"/>
</dbReference>
<comment type="subcellular location">
    <subcellularLocation>
        <location evidence="1">Membrane</location>
        <topology evidence="1">Multi-pass membrane protein</topology>
    </subcellularLocation>
</comment>
<evidence type="ECO:0000313" key="4">
    <source>
        <dbReference type="EMBL" id="CAH2050759.1"/>
    </source>
</evidence>
<feature type="transmembrane region" description="Helical" evidence="2">
    <location>
        <begin position="376"/>
        <end position="399"/>
    </location>
</feature>
<dbReference type="InterPro" id="IPR020846">
    <property type="entry name" value="MFS_dom"/>
</dbReference>
<feature type="transmembrane region" description="Helical" evidence="2">
    <location>
        <begin position="180"/>
        <end position="198"/>
    </location>
</feature>
<dbReference type="Gene3D" id="1.20.1250.20">
    <property type="entry name" value="MFS general substrate transporter like domains"/>
    <property type="match status" value="1"/>
</dbReference>
<dbReference type="Pfam" id="PF07690">
    <property type="entry name" value="MFS_1"/>
    <property type="match status" value="2"/>
</dbReference>
<feature type="transmembrane region" description="Helical" evidence="2">
    <location>
        <begin position="147"/>
        <end position="168"/>
    </location>
</feature>
<dbReference type="EMBL" id="OW152814">
    <property type="protein sequence ID" value="CAH2050759.1"/>
    <property type="molecule type" value="Genomic_DNA"/>
</dbReference>
<evidence type="ECO:0000256" key="2">
    <source>
        <dbReference type="SAM" id="Phobius"/>
    </source>
</evidence>
<dbReference type="InterPro" id="IPR036259">
    <property type="entry name" value="MFS_trans_sf"/>
</dbReference>
<feature type="transmembrane region" description="Helical" evidence="2">
    <location>
        <begin position="352"/>
        <end position="370"/>
    </location>
</feature>
<sequence length="481" mass="53536">MSVKEGVKIKNYQFVAPDGGWGYVIWIAVIINLIATSSFVGCFGIIFKDLFIQLEMGSTSVTLLNGVTAMCVAISGFVTGPLLKFISMRQLGLLAVIVFNLGSIGLVFVNSIPVFFLCQGIFQSLGVGALYNISFSIINDYFVKRRLLTISLVQSVAASVALFSPQLVNIIIENYGFRGTLFFLAAINMHTFVSVILMQPVDWHLKRVEVQNLEENETILLMVENKSSPDEHIVKLSDKEIESNKYTGKNGEKDLELDSERVEKRTIKEIIFEAVDLSLMRSFLLTNAALGMALCSFADLTFSLILPQTLYAMKWSESDVASAISLNNLGDLVTRILFIFLNSLLSRFETQYIYIVGLFVAVIGRIGMLGSENFTVILSFLTVLGSARCIIFMLMPLVIAEAVQPEQFTSAMGIFMMVYGLINLLLGPVIGAVRDLTDSYPTAIYILTSCFAIVIIFWIVEICYKKNKHKRKARTFTAEKR</sequence>
<keyword evidence="2" id="KW-0812">Transmembrane</keyword>
<evidence type="ECO:0000259" key="3">
    <source>
        <dbReference type="PROSITE" id="PS50850"/>
    </source>
</evidence>
<name>A0ABN8I9Z4_9NEOP</name>
<dbReference type="PANTHER" id="PTHR11360">
    <property type="entry name" value="MONOCARBOXYLATE TRANSPORTER"/>
    <property type="match status" value="1"/>
</dbReference>
<organism evidence="4 5">
    <name type="scientific">Iphiclides podalirius</name>
    <name type="common">scarce swallowtail</name>
    <dbReference type="NCBI Taxonomy" id="110791"/>
    <lineage>
        <taxon>Eukaryota</taxon>
        <taxon>Metazoa</taxon>
        <taxon>Ecdysozoa</taxon>
        <taxon>Arthropoda</taxon>
        <taxon>Hexapoda</taxon>
        <taxon>Insecta</taxon>
        <taxon>Pterygota</taxon>
        <taxon>Neoptera</taxon>
        <taxon>Endopterygota</taxon>
        <taxon>Lepidoptera</taxon>
        <taxon>Glossata</taxon>
        <taxon>Ditrysia</taxon>
        <taxon>Papilionoidea</taxon>
        <taxon>Papilionidae</taxon>
        <taxon>Papilioninae</taxon>
        <taxon>Iphiclides</taxon>
    </lineage>
</organism>